<sequence>MNNLLITNLSTIFGVLGTLFSIIMMIMSKKFIQDDTHEEAELKALNLKETIIHNAQETAFVATWVFLAYLAYELFIIALVRETMQ</sequence>
<dbReference type="AlphaFoldDB" id="A0A4R3KRQ5"/>
<evidence type="ECO:0000313" key="3">
    <source>
        <dbReference type="Proteomes" id="UP000294567"/>
    </source>
</evidence>
<evidence type="ECO:0000256" key="1">
    <source>
        <dbReference type="SAM" id="Phobius"/>
    </source>
</evidence>
<proteinExistence type="predicted"/>
<keyword evidence="1" id="KW-0812">Transmembrane</keyword>
<evidence type="ECO:0000313" key="2">
    <source>
        <dbReference type="EMBL" id="TCS87056.1"/>
    </source>
</evidence>
<keyword evidence="1" id="KW-0472">Membrane</keyword>
<name>A0A4R3KRQ5_9FIRM</name>
<accession>A0A4R3KRQ5</accession>
<dbReference type="EMBL" id="SMAE01000012">
    <property type="protein sequence ID" value="TCS87056.1"/>
    <property type="molecule type" value="Genomic_DNA"/>
</dbReference>
<comment type="caution">
    <text evidence="2">The sequence shown here is derived from an EMBL/GenBank/DDBJ whole genome shotgun (WGS) entry which is preliminary data.</text>
</comment>
<keyword evidence="3" id="KW-1185">Reference proteome</keyword>
<reference evidence="2 3" key="1">
    <citation type="submission" date="2019-03" db="EMBL/GenBank/DDBJ databases">
        <title>Genomic Encyclopedia of Type Strains, Phase IV (KMG-IV): sequencing the most valuable type-strain genomes for metagenomic binning, comparative biology and taxonomic classification.</title>
        <authorList>
            <person name="Goeker M."/>
        </authorList>
    </citation>
    <scope>NUCLEOTIDE SEQUENCE [LARGE SCALE GENOMIC DNA]</scope>
    <source>
        <strain evidence="2 3">DSM 26752</strain>
    </source>
</reference>
<feature type="transmembrane region" description="Helical" evidence="1">
    <location>
        <begin position="58"/>
        <end position="80"/>
    </location>
</feature>
<feature type="transmembrane region" description="Helical" evidence="1">
    <location>
        <begin position="6"/>
        <end position="27"/>
    </location>
</feature>
<dbReference type="Proteomes" id="UP000294567">
    <property type="component" value="Unassembled WGS sequence"/>
</dbReference>
<organism evidence="2 3">
    <name type="scientific">Keratinibaculum paraultunense</name>
    <dbReference type="NCBI Taxonomy" id="1278232"/>
    <lineage>
        <taxon>Bacteria</taxon>
        <taxon>Bacillati</taxon>
        <taxon>Bacillota</taxon>
        <taxon>Tissierellia</taxon>
        <taxon>Tissierellales</taxon>
        <taxon>Tepidimicrobiaceae</taxon>
        <taxon>Keratinibaculum</taxon>
    </lineage>
</organism>
<keyword evidence="1" id="KW-1133">Transmembrane helix</keyword>
<protein>
    <submittedName>
        <fullName evidence="2">Putative 10TM heavy-metal exporter</fullName>
    </submittedName>
</protein>
<dbReference type="InterPro" id="IPR021552">
    <property type="entry name" value="ArsP_2"/>
</dbReference>
<dbReference type="Pfam" id="PF11449">
    <property type="entry name" value="ArsP_2"/>
    <property type="match status" value="1"/>
</dbReference>
<gene>
    <name evidence="2" type="ORF">EDD65_11214</name>
</gene>